<reference evidence="1" key="2">
    <citation type="submission" date="2019-03" db="EMBL/GenBank/DDBJ databases">
        <authorList>
            <person name="Chen S.-C."/>
            <person name="Wu S.-Y."/>
            <person name="Lai M.-C."/>
        </authorList>
    </citation>
    <scope>NUCLEOTIDE SEQUENCE</scope>
    <source>
        <strain evidence="1">ML15</strain>
    </source>
</reference>
<evidence type="ECO:0000313" key="1">
    <source>
        <dbReference type="EMBL" id="QYZ80154.1"/>
    </source>
</evidence>
<protein>
    <submittedName>
        <fullName evidence="1">Uncharacterized protein</fullName>
    </submittedName>
</protein>
<dbReference type="KEGG" id="mfk:E2N92_12310"/>
<organism evidence="1 2">
    <name type="scientific">Methanofollis formosanus</name>
    <dbReference type="NCBI Taxonomy" id="299308"/>
    <lineage>
        <taxon>Archaea</taxon>
        <taxon>Methanobacteriati</taxon>
        <taxon>Methanobacteriota</taxon>
        <taxon>Stenosarchaea group</taxon>
        <taxon>Methanomicrobia</taxon>
        <taxon>Methanomicrobiales</taxon>
        <taxon>Methanomicrobiaceae</taxon>
        <taxon>Methanofollis</taxon>
    </lineage>
</organism>
<proteinExistence type="predicted"/>
<name>A0A8G1A4A8_9EURY</name>
<dbReference type="EMBL" id="CP037968">
    <property type="protein sequence ID" value="QYZ80154.1"/>
    <property type="molecule type" value="Genomic_DNA"/>
</dbReference>
<dbReference type="AlphaFoldDB" id="A0A8G1A4A8"/>
<reference evidence="1" key="1">
    <citation type="journal article" date="2005" name="Int. J. Syst. Evol. Microbiol.">
        <title>Methanofollis formosanus sp. nov., isolated from a fish pond.</title>
        <authorList>
            <person name="Wu S.Y."/>
            <person name="Chen S.C."/>
            <person name="Lai M.C."/>
        </authorList>
    </citation>
    <scope>NUCLEOTIDE SEQUENCE</scope>
    <source>
        <strain evidence="1">ML15</strain>
    </source>
</reference>
<accession>A0A8G1A4A8</accession>
<dbReference type="Proteomes" id="UP000826709">
    <property type="component" value="Chromosome"/>
</dbReference>
<keyword evidence="2" id="KW-1185">Reference proteome</keyword>
<evidence type="ECO:0000313" key="2">
    <source>
        <dbReference type="Proteomes" id="UP000826709"/>
    </source>
</evidence>
<gene>
    <name evidence="1" type="ORF">E2N92_12310</name>
</gene>
<sequence length="82" mass="8801">MIETNDNPPVAGVGGRFAAVFRLSAEPLAVYGSDEVPADAAPLPEVHRCNTPYPAYEHQFLSGLGHLVHDLNIIPDSNGMFL</sequence>